<accession>A0A916XXG0</accession>
<dbReference type="PROSITE" id="PS50110">
    <property type="entry name" value="RESPONSE_REGULATORY"/>
    <property type="match status" value="1"/>
</dbReference>
<evidence type="ECO:0000259" key="2">
    <source>
        <dbReference type="PROSITE" id="PS50110"/>
    </source>
</evidence>
<sequence length="132" mass="15104">MNQKLKIFVVDNDQIYLTITQKLLSKISDAFSVSIFYDGIQAFEVLKNLIDSKSNDLPDIILLDLDMPIMDGWEFLENYKKMGINNYKSIPIYIVTSSIALEDVSKSDSYQEVLGYLVKPLNIETLKNILTN</sequence>
<keyword evidence="4" id="KW-1185">Reference proteome</keyword>
<dbReference type="InterPro" id="IPR001789">
    <property type="entry name" value="Sig_transdc_resp-reg_receiver"/>
</dbReference>
<dbReference type="SUPFAM" id="SSF52172">
    <property type="entry name" value="CheY-like"/>
    <property type="match status" value="1"/>
</dbReference>
<gene>
    <name evidence="3" type="ORF">GCM10011343_07460</name>
</gene>
<dbReference type="CDD" id="cd17546">
    <property type="entry name" value="REC_hyHK_CKI1_RcsC-like"/>
    <property type="match status" value="1"/>
</dbReference>
<dbReference type="Proteomes" id="UP000625735">
    <property type="component" value="Unassembled WGS sequence"/>
</dbReference>
<evidence type="ECO:0000256" key="1">
    <source>
        <dbReference type="PROSITE-ProRule" id="PRU00169"/>
    </source>
</evidence>
<proteinExistence type="predicted"/>
<keyword evidence="1" id="KW-0597">Phosphoprotein</keyword>
<dbReference type="Pfam" id="PF00072">
    <property type="entry name" value="Response_reg"/>
    <property type="match status" value="1"/>
</dbReference>
<dbReference type="EMBL" id="BMFG01000002">
    <property type="protein sequence ID" value="GGD19398.1"/>
    <property type="molecule type" value="Genomic_DNA"/>
</dbReference>
<dbReference type="Gene3D" id="3.40.50.2300">
    <property type="match status" value="1"/>
</dbReference>
<feature type="domain" description="Response regulatory" evidence="2">
    <location>
        <begin position="6"/>
        <end position="132"/>
    </location>
</feature>
<dbReference type="RefSeq" id="WP_188361187.1">
    <property type="nucleotide sequence ID" value="NZ_BMFG01000002.1"/>
</dbReference>
<dbReference type="InterPro" id="IPR011006">
    <property type="entry name" value="CheY-like_superfamily"/>
</dbReference>
<name>A0A916XXG0_9FLAO</name>
<reference evidence="3" key="1">
    <citation type="journal article" date="2014" name="Int. J. Syst. Evol. Microbiol.">
        <title>Complete genome sequence of Corynebacterium casei LMG S-19264T (=DSM 44701T), isolated from a smear-ripened cheese.</title>
        <authorList>
            <consortium name="US DOE Joint Genome Institute (JGI-PGF)"/>
            <person name="Walter F."/>
            <person name="Albersmeier A."/>
            <person name="Kalinowski J."/>
            <person name="Ruckert C."/>
        </authorList>
    </citation>
    <scope>NUCLEOTIDE SEQUENCE</scope>
    <source>
        <strain evidence="3">CGMCC 1.12506</strain>
    </source>
</reference>
<reference evidence="3" key="2">
    <citation type="submission" date="2020-09" db="EMBL/GenBank/DDBJ databases">
        <authorList>
            <person name="Sun Q."/>
            <person name="Zhou Y."/>
        </authorList>
    </citation>
    <scope>NUCLEOTIDE SEQUENCE</scope>
    <source>
        <strain evidence="3">CGMCC 1.12506</strain>
    </source>
</reference>
<comment type="caution">
    <text evidence="3">The sequence shown here is derived from an EMBL/GenBank/DDBJ whole genome shotgun (WGS) entry which is preliminary data.</text>
</comment>
<dbReference type="PANTHER" id="PTHR44520">
    <property type="entry name" value="RESPONSE REGULATOR RCP1-RELATED"/>
    <property type="match status" value="1"/>
</dbReference>
<dbReference type="AlphaFoldDB" id="A0A916XXG0"/>
<evidence type="ECO:0000313" key="3">
    <source>
        <dbReference type="EMBL" id="GGD19398.1"/>
    </source>
</evidence>
<organism evidence="3 4">
    <name type="scientific">Flavobacterium orientale</name>
    <dbReference type="NCBI Taxonomy" id="1756020"/>
    <lineage>
        <taxon>Bacteria</taxon>
        <taxon>Pseudomonadati</taxon>
        <taxon>Bacteroidota</taxon>
        <taxon>Flavobacteriia</taxon>
        <taxon>Flavobacteriales</taxon>
        <taxon>Flavobacteriaceae</taxon>
        <taxon>Flavobacterium</taxon>
    </lineage>
</organism>
<dbReference type="InterPro" id="IPR052893">
    <property type="entry name" value="TCS_response_regulator"/>
</dbReference>
<dbReference type="PANTHER" id="PTHR44520:SF2">
    <property type="entry name" value="RESPONSE REGULATOR RCP1"/>
    <property type="match status" value="1"/>
</dbReference>
<evidence type="ECO:0000313" key="4">
    <source>
        <dbReference type="Proteomes" id="UP000625735"/>
    </source>
</evidence>
<feature type="modified residue" description="4-aspartylphosphate" evidence="1">
    <location>
        <position position="64"/>
    </location>
</feature>
<dbReference type="GO" id="GO:0000160">
    <property type="term" value="P:phosphorelay signal transduction system"/>
    <property type="evidence" value="ECO:0007669"/>
    <property type="project" value="InterPro"/>
</dbReference>
<protein>
    <submittedName>
        <fullName evidence="3">Response regulator</fullName>
    </submittedName>
</protein>
<dbReference type="SMART" id="SM00448">
    <property type="entry name" value="REC"/>
    <property type="match status" value="1"/>
</dbReference>